<protein>
    <submittedName>
        <fullName evidence="1">Uncharacterized protein</fullName>
    </submittedName>
</protein>
<dbReference type="PANTHER" id="PTHR33972">
    <property type="entry name" value="EXPRESSED PROTEIN"/>
    <property type="match status" value="1"/>
</dbReference>
<proteinExistence type="predicted"/>
<organism evidence="1">
    <name type="scientific">Pinus radiata</name>
    <name type="common">Monterey pine</name>
    <name type="synonym">Pinus insignis</name>
    <dbReference type="NCBI Taxonomy" id="3347"/>
    <lineage>
        <taxon>Eukaryota</taxon>
        <taxon>Viridiplantae</taxon>
        <taxon>Streptophyta</taxon>
        <taxon>Embryophyta</taxon>
        <taxon>Tracheophyta</taxon>
        <taxon>Spermatophyta</taxon>
        <taxon>Pinopsida</taxon>
        <taxon>Pinidae</taxon>
        <taxon>Conifers I</taxon>
        <taxon>Pinales</taxon>
        <taxon>Pinaceae</taxon>
        <taxon>Pinus</taxon>
        <taxon>Pinus subgen. Pinus</taxon>
    </lineage>
</organism>
<feature type="non-terminal residue" evidence="1">
    <location>
        <position position="86"/>
    </location>
</feature>
<gene>
    <name evidence="1" type="ORF">0_1713_01</name>
</gene>
<dbReference type="AlphaFoldDB" id="H9M8J9"/>
<feature type="non-terminal residue" evidence="1">
    <location>
        <position position="1"/>
    </location>
</feature>
<dbReference type="EMBL" id="JQ261002">
    <property type="protein sequence ID" value="AEW07445.1"/>
    <property type="molecule type" value="Genomic_DNA"/>
</dbReference>
<dbReference type="PANTHER" id="PTHR33972:SF2">
    <property type="entry name" value="OS04G0606700 PROTEIN"/>
    <property type="match status" value="1"/>
</dbReference>
<reference evidence="1" key="1">
    <citation type="submission" date="2011-12" db="EMBL/GenBank/DDBJ databases">
        <title>Nucleotide Diversity and Divergence in the Loblolly Pine Gene Space.</title>
        <authorList>
            <person name="Neale D.B."/>
            <person name="Wegrzyn J.L."/>
            <person name="Lee J.M."/>
            <person name="Eckert A.J."/>
            <person name="Liechty J.D."/>
            <person name="Stevens K.A."/>
            <person name="Langley C.H."/>
        </authorList>
    </citation>
    <scope>NUCLEOTIDE SEQUENCE</scope>
    <source>
        <strain evidence="1">4868</strain>
        <tissue evidence="1">Megagametophyte</tissue>
    </source>
</reference>
<accession>H9M8J9</accession>
<sequence>RLLVPQVIELEVEPDSDSGGQGLEYVSSSKRLEKLIHRNMVKMVAPTWLPFLPGMSYWVPPLPAIKFGEYAELEAAIGARNNVTEE</sequence>
<evidence type="ECO:0000313" key="1">
    <source>
        <dbReference type="EMBL" id="AEW07445.1"/>
    </source>
</evidence>
<name>H9M8J9_PINRA</name>